<dbReference type="CDD" id="cd01189">
    <property type="entry name" value="INT_ICEBs1_C_like"/>
    <property type="match status" value="1"/>
</dbReference>
<dbReference type="AlphaFoldDB" id="A0A2S7F7K0"/>
<dbReference type="GO" id="GO:0003677">
    <property type="term" value="F:DNA binding"/>
    <property type="evidence" value="ECO:0007669"/>
    <property type="project" value="InterPro"/>
</dbReference>
<reference evidence="3 4" key="1">
    <citation type="submission" date="2016-01" db="EMBL/GenBank/DDBJ databases">
        <title>Characterization of the Clostridium difficile lineages that are prevalent in Hong Kong and China.</title>
        <authorList>
            <person name="Kwok J.S.-L."/>
            <person name="Lam W.-Y."/>
            <person name="Ip M."/>
            <person name="Chan T.-F."/>
            <person name="Hawkey P.M."/>
            <person name="Tsui S.K.-W."/>
        </authorList>
    </citation>
    <scope>NUCLEOTIDE SEQUENCE [LARGE SCALE GENOMIC DNA]</scope>
    <source>
        <strain evidence="3 4">300064</strain>
    </source>
</reference>
<dbReference type="PANTHER" id="PTHR30349">
    <property type="entry name" value="PHAGE INTEGRASE-RELATED"/>
    <property type="match status" value="1"/>
</dbReference>
<proteinExistence type="predicted"/>
<evidence type="ECO:0000313" key="4">
    <source>
        <dbReference type="Proteomes" id="UP000238081"/>
    </source>
</evidence>
<feature type="domain" description="Tyr recombinase" evidence="2">
    <location>
        <begin position="1"/>
        <end position="164"/>
    </location>
</feature>
<dbReference type="GO" id="GO:0015074">
    <property type="term" value="P:DNA integration"/>
    <property type="evidence" value="ECO:0007669"/>
    <property type="project" value="InterPro"/>
</dbReference>
<evidence type="ECO:0000256" key="1">
    <source>
        <dbReference type="ARBA" id="ARBA00023172"/>
    </source>
</evidence>
<dbReference type="InterPro" id="IPR050090">
    <property type="entry name" value="Tyrosine_recombinase_XerCD"/>
</dbReference>
<sequence>MKSKKNGRYYIAALIARTCGLRCGEILGLTWGDIDFKNNTLKVNKQWKVNKKTKTHDFGALKSKKSYRIVPIPAPTIKELLEYRKVAIPDINNRIIPCTGGSIKKFLNPIAGISIHELRHTYATLLIGNGIDFKTAAQLLGHDVQQTLKTYSHVTDEMFNRATEKISKIF</sequence>
<dbReference type="Gene3D" id="1.10.443.10">
    <property type="entry name" value="Intergrase catalytic core"/>
    <property type="match status" value="1"/>
</dbReference>
<name>A0A2S7F7K0_CLOBU</name>
<dbReference type="SUPFAM" id="SSF56349">
    <property type="entry name" value="DNA breaking-rejoining enzymes"/>
    <property type="match status" value="1"/>
</dbReference>
<dbReference type="InterPro" id="IPR013762">
    <property type="entry name" value="Integrase-like_cat_sf"/>
</dbReference>
<protein>
    <recommendedName>
        <fullName evidence="2">Tyr recombinase domain-containing protein</fullName>
    </recommendedName>
</protein>
<comment type="caution">
    <text evidence="3">The sequence shown here is derived from an EMBL/GenBank/DDBJ whole genome shotgun (WGS) entry which is preliminary data.</text>
</comment>
<dbReference type="EMBL" id="LRDH01000129">
    <property type="protein sequence ID" value="PPV13028.1"/>
    <property type="molecule type" value="Genomic_DNA"/>
</dbReference>
<dbReference type="Pfam" id="PF00589">
    <property type="entry name" value="Phage_integrase"/>
    <property type="match status" value="2"/>
</dbReference>
<dbReference type="InterPro" id="IPR011010">
    <property type="entry name" value="DNA_brk_join_enz"/>
</dbReference>
<gene>
    <name evidence="3" type="ORF">AWN73_04530</name>
</gene>
<dbReference type="PROSITE" id="PS51898">
    <property type="entry name" value="TYR_RECOMBINASE"/>
    <property type="match status" value="1"/>
</dbReference>
<dbReference type="RefSeq" id="WP_146089533.1">
    <property type="nucleotide sequence ID" value="NZ_LRDH01000129.1"/>
</dbReference>
<dbReference type="InterPro" id="IPR002104">
    <property type="entry name" value="Integrase_catalytic"/>
</dbReference>
<dbReference type="GO" id="GO:0006310">
    <property type="term" value="P:DNA recombination"/>
    <property type="evidence" value="ECO:0007669"/>
    <property type="project" value="UniProtKB-KW"/>
</dbReference>
<accession>A0A2S7F7K0</accession>
<evidence type="ECO:0000313" key="3">
    <source>
        <dbReference type="EMBL" id="PPV13028.1"/>
    </source>
</evidence>
<keyword evidence="1" id="KW-0233">DNA recombination</keyword>
<dbReference type="PANTHER" id="PTHR30349:SF64">
    <property type="entry name" value="PROPHAGE INTEGRASE INTD-RELATED"/>
    <property type="match status" value="1"/>
</dbReference>
<evidence type="ECO:0000259" key="2">
    <source>
        <dbReference type="PROSITE" id="PS51898"/>
    </source>
</evidence>
<dbReference type="Proteomes" id="UP000238081">
    <property type="component" value="Unassembled WGS sequence"/>
</dbReference>
<organism evidence="3 4">
    <name type="scientific">Clostridium butyricum</name>
    <dbReference type="NCBI Taxonomy" id="1492"/>
    <lineage>
        <taxon>Bacteria</taxon>
        <taxon>Bacillati</taxon>
        <taxon>Bacillota</taxon>
        <taxon>Clostridia</taxon>
        <taxon>Eubacteriales</taxon>
        <taxon>Clostridiaceae</taxon>
        <taxon>Clostridium</taxon>
    </lineage>
</organism>